<name>A0A255XTV0_9PROT</name>
<proteinExistence type="predicted"/>
<feature type="transmembrane region" description="Helical" evidence="4">
    <location>
        <begin position="375"/>
        <end position="394"/>
    </location>
</feature>
<gene>
    <name evidence="5" type="ORF">CHR90_06030</name>
</gene>
<dbReference type="Proteomes" id="UP000216361">
    <property type="component" value="Unassembled WGS sequence"/>
</dbReference>
<feature type="transmembrane region" description="Helical" evidence="4">
    <location>
        <begin position="577"/>
        <end position="596"/>
    </location>
</feature>
<reference evidence="5 6" key="1">
    <citation type="submission" date="2017-07" db="EMBL/GenBank/DDBJ databases">
        <title>Elstera cyanobacteriorum sp. nov., a novel bacterium isolated from cyanobacterial aggregates in a eutrophic lake.</title>
        <authorList>
            <person name="Cai H."/>
        </authorList>
    </citation>
    <scope>NUCLEOTIDE SEQUENCE [LARGE SCALE GENOMIC DNA]</scope>
    <source>
        <strain evidence="5 6">TH019</strain>
    </source>
</reference>
<dbReference type="OrthoDB" id="9778496at2"/>
<feature type="transmembrane region" description="Helical" evidence="4">
    <location>
        <begin position="154"/>
        <end position="172"/>
    </location>
</feature>
<dbReference type="InterPro" id="IPR011701">
    <property type="entry name" value="MFS"/>
</dbReference>
<dbReference type="AlphaFoldDB" id="A0A255XTV0"/>
<dbReference type="EMBL" id="NOXS01000030">
    <property type="protein sequence ID" value="OYQ19680.1"/>
    <property type="molecule type" value="Genomic_DNA"/>
</dbReference>
<dbReference type="InterPro" id="IPR036259">
    <property type="entry name" value="MFS_trans_sf"/>
</dbReference>
<keyword evidence="3 4" id="KW-0472">Membrane</keyword>
<evidence type="ECO:0000256" key="2">
    <source>
        <dbReference type="ARBA" id="ARBA00022989"/>
    </source>
</evidence>
<comment type="caution">
    <text evidence="5">The sequence shown here is derived from an EMBL/GenBank/DDBJ whole genome shotgun (WGS) entry which is preliminary data.</text>
</comment>
<feature type="transmembrane region" description="Helical" evidence="4">
    <location>
        <begin position="475"/>
        <end position="495"/>
    </location>
</feature>
<evidence type="ECO:0000256" key="3">
    <source>
        <dbReference type="ARBA" id="ARBA00023136"/>
    </source>
</evidence>
<protein>
    <submittedName>
        <fullName evidence="5">Uncharacterized protein</fullName>
    </submittedName>
</protein>
<feature type="transmembrane region" description="Helical" evidence="4">
    <location>
        <begin position="603"/>
        <end position="620"/>
    </location>
</feature>
<sequence>MSRPMDKRPYSLRLTLLTGLLLFVAVAGALWAAHRTVAPLLVAEMQKNSAAVGRSVVKQFSGAVASGIPLAKLAGVDEMLEAVIGDNPSLNAIEVTDPQGRILFTSGDKLPADDRGGASPLTRPVVSSLPITVNGTTVGTLRVGSDLSFMADRVWLYLATTLGVILASLLLVHEVARLILARAIDTPSAQLGAALRTILEGDYSTAVVSSAPGTMGRAIRKLNTNLRAVTDRFERFAASANAIRGLDLDAASADRLSRMLEDAKLRFPTLMTEAGRPALPPPARPDGRWVLLLLALLSEMIRPLVPVIGADRSLTGLDPALLAAVPLGLNLVGIGFGVVLAPLVRPSRRTSVFLLMLVLVALSLVIVAASPSAVVFWTCRLAAGIGLGLAWRLLSQRYRTDILQDSRTLLIAGLGFHAVGPMIGAVIGESFGVQSALWFFAAASVASGLYGWNSLRHLPEITDPETEEQVDTPRLWSAGIMAVIIGAVLFGTLPVQGLTSGTLMASVPFYALFGVGILVGVLAAGPQSRRTGTGLLLAAVGLTLLILLPDVIGAGLGLLLLGGGWGAMRTMRPSSGLILIDSAGGLIGISLAALTASAHMPDILLSLSILAAIIGGAALLRPQSLVSREP</sequence>
<evidence type="ECO:0000313" key="6">
    <source>
        <dbReference type="Proteomes" id="UP000216361"/>
    </source>
</evidence>
<feature type="transmembrane region" description="Helical" evidence="4">
    <location>
        <begin position="433"/>
        <end position="455"/>
    </location>
</feature>
<dbReference type="Pfam" id="PF07690">
    <property type="entry name" value="MFS_1"/>
    <property type="match status" value="1"/>
</dbReference>
<keyword evidence="1 4" id="KW-0812">Transmembrane</keyword>
<feature type="transmembrane region" description="Helical" evidence="4">
    <location>
        <begin position="406"/>
        <end position="427"/>
    </location>
</feature>
<dbReference type="RefSeq" id="WP_094408099.1">
    <property type="nucleotide sequence ID" value="NZ_BMJZ01000006.1"/>
</dbReference>
<accession>A0A255XTV0</accession>
<evidence type="ECO:0000313" key="5">
    <source>
        <dbReference type="EMBL" id="OYQ19680.1"/>
    </source>
</evidence>
<evidence type="ECO:0000256" key="1">
    <source>
        <dbReference type="ARBA" id="ARBA00022692"/>
    </source>
</evidence>
<evidence type="ECO:0000256" key="4">
    <source>
        <dbReference type="SAM" id="Phobius"/>
    </source>
</evidence>
<dbReference type="SUPFAM" id="SSF103473">
    <property type="entry name" value="MFS general substrate transporter"/>
    <property type="match status" value="1"/>
</dbReference>
<feature type="transmembrane region" description="Helical" evidence="4">
    <location>
        <begin position="536"/>
        <end position="565"/>
    </location>
</feature>
<keyword evidence="2 4" id="KW-1133">Transmembrane helix</keyword>
<dbReference type="CDD" id="cd06174">
    <property type="entry name" value="MFS"/>
    <property type="match status" value="1"/>
</dbReference>
<feature type="transmembrane region" description="Helical" evidence="4">
    <location>
        <begin position="320"/>
        <end position="344"/>
    </location>
</feature>
<feature type="transmembrane region" description="Helical" evidence="4">
    <location>
        <begin position="507"/>
        <end position="524"/>
    </location>
</feature>
<keyword evidence="6" id="KW-1185">Reference proteome</keyword>
<dbReference type="Gene3D" id="1.20.1250.20">
    <property type="entry name" value="MFS general substrate transporter like domains"/>
    <property type="match status" value="1"/>
</dbReference>
<feature type="transmembrane region" description="Helical" evidence="4">
    <location>
        <begin position="289"/>
        <end position="308"/>
    </location>
</feature>
<feature type="transmembrane region" description="Helical" evidence="4">
    <location>
        <begin position="351"/>
        <end position="369"/>
    </location>
</feature>
<dbReference type="GO" id="GO:0022857">
    <property type="term" value="F:transmembrane transporter activity"/>
    <property type="evidence" value="ECO:0007669"/>
    <property type="project" value="InterPro"/>
</dbReference>
<organism evidence="5 6">
    <name type="scientific">Elstera cyanobacteriorum</name>
    <dbReference type="NCBI Taxonomy" id="2022747"/>
    <lineage>
        <taxon>Bacteria</taxon>
        <taxon>Pseudomonadati</taxon>
        <taxon>Pseudomonadota</taxon>
        <taxon>Alphaproteobacteria</taxon>
        <taxon>Rhodospirillales</taxon>
        <taxon>Rhodospirillaceae</taxon>
        <taxon>Elstera</taxon>
    </lineage>
</organism>